<proteinExistence type="predicted"/>
<dbReference type="RefSeq" id="WP_282878316.1">
    <property type="nucleotide sequence ID" value="NZ_CP133164.1"/>
</dbReference>
<feature type="signal peptide" evidence="1">
    <location>
        <begin position="1"/>
        <end position="37"/>
    </location>
</feature>
<gene>
    <name evidence="2" type="ORF">QL104_11950</name>
</gene>
<evidence type="ECO:0000313" key="3">
    <source>
        <dbReference type="Proteomes" id="UP001237292"/>
    </source>
</evidence>
<evidence type="ECO:0008006" key="4">
    <source>
        <dbReference type="Google" id="ProtNLM"/>
    </source>
</evidence>
<sequence length="145" mass="14318">MNARAKDVLVSLSPLPLAIRLGLAGLLWGLASPAAMAACSPANPSAGSIVTCSGNATAVLTNAFATSADDLTVNVNSGATFNSLLGGTAMSLTGHNVTLNNSGTIDPALLGLVTLLSNGAVIGNGSAATVNINNAAWGMRWTLQA</sequence>
<dbReference type="EMBL" id="CP133164">
    <property type="protein sequence ID" value="WMN20064.1"/>
    <property type="molecule type" value="Genomic_DNA"/>
</dbReference>
<keyword evidence="3" id="KW-1185">Reference proteome</keyword>
<reference evidence="2 3" key="1">
    <citation type="journal article" date="2023" name="Access Microbiol">
        <title>The genome of a steinernematid-associated Pseudomonas piscis bacterium encodes the biosynthesis of insect toxins.</title>
        <authorList>
            <person name="Awori R.M."/>
            <person name="Hendre P."/>
            <person name="Amugune N.O."/>
        </authorList>
    </citation>
    <scope>NUCLEOTIDE SEQUENCE [LARGE SCALE GENOMIC DNA]</scope>
    <source>
        <strain evidence="2 3">75</strain>
    </source>
</reference>
<protein>
    <recommendedName>
        <fullName evidence="4">Autotransporter</fullName>
    </recommendedName>
</protein>
<dbReference type="Proteomes" id="UP001237292">
    <property type="component" value="Chromosome"/>
</dbReference>
<accession>A0ABY9NNB1</accession>
<keyword evidence="1" id="KW-0732">Signal</keyword>
<organism evidence="2 3">
    <name type="scientific">Pseudomonas piscis</name>
    <dbReference type="NCBI Taxonomy" id="2614538"/>
    <lineage>
        <taxon>Bacteria</taxon>
        <taxon>Pseudomonadati</taxon>
        <taxon>Pseudomonadota</taxon>
        <taxon>Gammaproteobacteria</taxon>
        <taxon>Pseudomonadales</taxon>
        <taxon>Pseudomonadaceae</taxon>
        <taxon>Pseudomonas</taxon>
    </lineage>
</organism>
<feature type="chain" id="PRO_5047156154" description="Autotransporter" evidence="1">
    <location>
        <begin position="38"/>
        <end position="145"/>
    </location>
</feature>
<evidence type="ECO:0000256" key="1">
    <source>
        <dbReference type="SAM" id="SignalP"/>
    </source>
</evidence>
<name>A0ABY9NNB1_9PSED</name>
<evidence type="ECO:0000313" key="2">
    <source>
        <dbReference type="EMBL" id="WMN20064.1"/>
    </source>
</evidence>